<evidence type="ECO:0000313" key="2">
    <source>
        <dbReference type="Proteomes" id="UP000616346"/>
    </source>
</evidence>
<sequence>MEQDLSWSIAKTGLPLITIELTTDDGNKGNLCFLIDTGATINIIYRFVCKHFTKSFIELEGSGSMIGFEGKEHKTQYMGITFQLEGKEYSGVFSVIEEYKGMKHIENESGIQVHGVLGMPFLRANRWIVDLDRLVVKTQ</sequence>
<gene>
    <name evidence="1" type="ORF">H9626_11260</name>
</gene>
<evidence type="ECO:0008006" key="3">
    <source>
        <dbReference type="Google" id="ProtNLM"/>
    </source>
</evidence>
<dbReference type="EMBL" id="JACSPQ010000017">
    <property type="protein sequence ID" value="MBD8002783.1"/>
    <property type="molecule type" value="Genomic_DNA"/>
</dbReference>
<comment type="caution">
    <text evidence="1">The sequence shown here is derived from an EMBL/GenBank/DDBJ whole genome shotgun (WGS) entry which is preliminary data.</text>
</comment>
<organism evidence="1 2">
    <name type="scientific">Phocaeicola faecium</name>
    <dbReference type="NCBI Taxonomy" id="2762213"/>
    <lineage>
        <taxon>Bacteria</taxon>
        <taxon>Pseudomonadati</taxon>
        <taxon>Bacteroidota</taxon>
        <taxon>Bacteroidia</taxon>
        <taxon>Bacteroidales</taxon>
        <taxon>Bacteroidaceae</taxon>
        <taxon>Phocaeicola</taxon>
    </lineage>
</organism>
<reference evidence="1 2" key="1">
    <citation type="submission" date="2020-08" db="EMBL/GenBank/DDBJ databases">
        <title>A Genomic Blueprint of the Chicken Gut Microbiome.</title>
        <authorList>
            <person name="Gilroy R."/>
            <person name="Ravi A."/>
            <person name="Getino M."/>
            <person name="Pursley I."/>
            <person name="Horton D.L."/>
            <person name="Alikhan N.-F."/>
            <person name="Baker D."/>
            <person name="Gharbi K."/>
            <person name="Hall N."/>
            <person name="Watson M."/>
            <person name="Adriaenssens E.M."/>
            <person name="Foster-Nyarko E."/>
            <person name="Jarju S."/>
            <person name="Secka A."/>
            <person name="Antonio M."/>
            <person name="Oren A."/>
            <person name="Chaudhuri R."/>
            <person name="La Ragione R.M."/>
            <person name="Hildebrand F."/>
            <person name="Pallen M.J."/>
        </authorList>
    </citation>
    <scope>NUCLEOTIDE SEQUENCE [LARGE SCALE GENOMIC DNA]</scope>
    <source>
        <strain evidence="1 2">Sa1YUN3</strain>
    </source>
</reference>
<protein>
    <recommendedName>
        <fullName evidence="3">Peptidase A2 domain-containing protein</fullName>
    </recommendedName>
</protein>
<evidence type="ECO:0000313" key="1">
    <source>
        <dbReference type="EMBL" id="MBD8002783.1"/>
    </source>
</evidence>
<dbReference type="SUPFAM" id="SSF50630">
    <property type="entry name" value="Acid proteases"/>
    <property type="match status" value="1"/>
</dbReference>
<keyword evidence="2" id="KW-1185">Reference proteome</keyword>
<dbReference type="InterPro" id="IPR021109">
    <property type="entry name" value="Peptidase_aspartic_dom_sf"/>
</dbReference>
<name>A0ABR8VDC6_9BACT</name>
<dbReference type="Proteomes" id="UP000616346">
    <property type="component" value="Unassembled WGS sequence"/>
</dbReference>
<proteinExistence type="predicted"/>
<dbReference type="Gene3D" id="2.40.70.10">
    <property type="entry name" value="Acid Proteases"/>
    <property type="match status" value="1"/>
</dbReference>
<accession>A0ABR8VDC6</accession>
<dbReference type="RefSeq" id="WP_191710518.1">
    <property type="nucleotide sequence ID" value="NZ_JACSPQ010000017.1"/>
</dbReference>